<protein>
    <submittedName>
        <fullName evidence="1">8428_t:CDS:1</fullName>
    </submittedName>
</protein>
<name>A0A9N8WKB7_9GLOM</name>
<accession>A0A9N8WKB7</accession>
<feature type="non-terminal residue" evidence="1">
    <location>
        <position position="1"/>
    </location>
</feature>
<proteinExistence type="predicted"/>
<organism evidence="1 2">
    <name type="scientific">Paraglomus occultum</name>
    <dbReference type="NCBI Taxonomy" id="144539"/>
    <lineage>
        <taxon>Eukaryota</taxon>
        <taxon>Fungi</taxon>
        <taxon>Fungi incertae sedis</taxon>
        <taxon>Mucoromycota</taxon>
        <taxon>Glomeromycotina</taxon>
        <taxon>Glomeromycetes</taxon>
        <taxon>Paraglomerales</taxon>
        <taxon>Paraglomeraceae</taxon>
        <taxon>Paraglomus</taxon>
    </lineage>
</organism>
<comment type="caution">
    <text evidence="1">The sequence shown here is derived from an EMBL/GenBank/DDBJ whole genome shotgun (WGS) entry which is preliminary data.</text>
</comment>
<gene>
    <name evidence="1" type="ORF">POCULU_LOCUS1896</name>
</gene>
<keyword evidence="2" id="KW-1185">Reference proteome</keyword>
<evidence type="ECO:0000313" key="1">
    <source>
        <dbReference type="EMBL" id="CAG8487715.1"/>
    </source>
</evidence>
<sequence length="52" mass="5951">AMNTQVCTATKRTPYERVYGQEPRSGFALMKELYDQGIRDEEDIPDNVTAKL</sequence>
<dbReference type="OrthoDB" id="2425021at2759"/>
<dbReference type="Proteomes" id="UP000789572">
    <property type="component" value="Unassembled WGS sequence"/>
</dbReference>
<dbReference type="AlphaFoldDB" id="A0A9N8WKB7"/>
<dbReference type="EMBL" id="CAJVPJ010000156">
    <property type="protein sequence ID" value="CAG8487715.1"/>
    <property type="molecule type" value="Genomic_DNA"/>
</dbReference>
<evidence type="ECO:0000313" key="2">
    <source>
        <dbReference type="Proteomes" id="UP000789572"/>
    </source>
</evidence>
<reference evidence="1" key="1">
    <citation type="submission" date="2021-06" db="EMBL/GenBank/DDBJ databases">
        <authorList>
            <person name="Kallberg Y."/>
            <person name="Tangrot J."/>
            <person name="Rosling A."/>
        </authorList>
    </citation>
    <scope>NUCLEOTIDE SEQUENCE</scope>
    <source>
        <strain evidence="1">IA702</strain>
    </source>
</reference>